<dbReference type="Pfam" id="PF08245">
    <property type="entry name" value="Mur_ligase_M"/>
    <property type="match status" value="1"/>
</dbReference>
<dbReference type="InterPro" id="IPR004101">
    <property type="entry name" value="Mur_ligase_C"/>
</dbReference>
<comment type="subcellular location">
    <subcellularLocation>
        <location evidence="2">Cytoplasm</location>
    </subcellularLocation>
</comment>
<dbReference type="GO" id="GO:0051301">
    <property type="term" value="P:cell division"/>
    <property type="evidence" value="ECO:0007669"/>
    <property type="project" value="UniProtKB-KW"/>
</dbReference>
<proteinExistence type="inferred from homology"/>
<sequence>MERALFLAKKLIPKKVFSGLQPAYHYALAFLGALLYRFPSRSINVIAVTGTKGKSSVVELVSALLEEAGYKTAHASTIRFKIGETTERNLHKMTMPGRFFLQSFLRKAVKAGCTHVVIEMTSEGARQFRHKFVELNALIFTNLAPEHIESHGSYENYVAAKVSIARALEASKKQNKLLVVNGDDREAPRFLEVFGGARISFSRHDVRDAKITSDGVAFDWNGVRIQSTLPGEFSLYNILAAVTYAKAVGIPKEKAAFGIRKLAGIPGRAEKVEAGQSFDVIVDYAHTPDSLEKLYQTYAGQYRRCVLGNTGGGRDSWKRPVMASVAEKYCDEVILTNEDPYDEDPEKIVQEMAAGMKQKTPALILDRRAAIRESLHRSSIGDVVLITGKGTDPYIMGPRGRKEPWDDAAVAREELGKLIADPPAPTNPYANTRR</sequence>
<evidence type="ECO:0000313" key="6">
    <source>
        <dbReference type="Proteomes" id="UP000176493"/>
    </source>
</evidence>
<dbReference type="Proteomes" id="UP000176493">
    <property type="component" value="Unassembled WGS sequence"/>
</dbReference>
<reference evidence="5 6" key="1">
    <citation type="journal article" date="2016" name="Nat. Commun.">
        <title>Thousands of microbial genomes shed light on interconnected biogeochemical processes in an aquifer system.</title>
        <authorList>
            <person name="Anantharaman K."/>
            <person name="Brown C.T."/>
            <person name="Hug L.A."/>
            <person name="Sharon I."/>
            <person name="Castelle C.J."/>
            <person name="Probst A.J."/>
            <person name="Thomas B.C."/>
            <person name="Singh A."/>
            <person name="Wilkins M.J."/>
            <person name="Karaoz U."/>
            <person name="Brodie E.L."/>
            <person name="Williams K.H."/>
            <person name="Hubbard S.S."/>
            <person name="Banfield J.F."/>
        </authorList>
    </citation>
    <scope>NUCLEOTIDE SEQUENCE [LARGE SCALE GENOMIC DNA]</scope>
</reference>
<dbReference type="AlphaFoldDB" id="A0A1G2MGL3"/>
<keyword evidence="2" id="KW-0573">Peptidoglycan synthesis</keyword>
<keyword evidence="2" id="KW-0131">Cell cycle</keyword>
<evidence type="ECO:0008006" key="7">
    <source>
        <dbReference type="Google" id="ProtNLM"/>
    </source>
</evidence>
<dbReference type="EMBL" id="MHRJ01000016">
    <property type="protein sequence ID" value="OHA23040.1"/>
    <property type="molecule type" value="Genomic_DNA"/>
</dbReference>
<feature type="domain" description="Mur ligase C-terminal" evidence="3">
    <location>
        <begin position="267"/>
        <end position="390"/>
    </location>
</feature>
<dbReference type="GO" id="GO:0005737">
    <property type="term" value="C:cytoplasm"/>
    <property type="evidence" value="ECO:0007669"/>
    <property type="project" value="UniProtKB-SubCell"/>
</dbReference>
<name>A0A1G2MGL3_9BACT</name>
<feature type="domain" description="Mur ligase central" evidence="4">
    <location>
        <begin position="48"/>
        <end position="243"/>
    </location>
</feature>
<dbReference type="GO" id="GO:0008360">
    <property type="term" value="P:regulation of cell shape"/>
    <property type="evidence" value="ECO:0007669"/>
    <property type="project" value="UniProtKB-KW"/>
</dbReference>
<protein>
    <recommendedName>
        <fullName evidence="7">UDP-N-acetylmuramoyl-L-alanyl-D-glutamate--2, 6-diaminopimelate ligase</fullName>
    </recommendedName>
</protein>
<gene>
    <name evidence="5" type="ORF">A2W52_00305</name>
</gene>
<dbReference type="InterPro" id="IPR013221">
    <property type="entry name" value="Mur_ligase_cen"/>
</dbReference>
<evidence type="ECO:0000313" key="5">
    <source>
        <dbReference type="EMBL" id="OHA23040.1"/>
    </source>
</evidence>
<dbReference type="NCBIfam" id="TIGR01085">
    <property type="entry name" value="murE"/>
    <property type="match status" value="1"/>
</dbReference>
<dbReference type="Pfam" id="PF02875">
    <property type="entry name" value="Mur_ligase_C"/>
    <property type="match status" value="1"/>
</dbReference>
<dbReference type="InterPro" id="IPR036565">
    <property type="entry name" value="Mur-like_cat_sf"/>
</dbReference>
<keyword evidence="2" id="KW-0133">Cell shape</keyword>
<dbReference type="GO" id="GO:0071555">
    <property type="term" value="P:cell wall organization"/>
    <property type="evidence" value="ECO:0007669"/>
    <property type="project" value="UniProtKB-KW"/>
</dbReference>
<accession>A0A1G2MGL3</accession>
<comment type="pathway">
    <text evidence="2">Cell wall biogenesis; peptidoglycan biosynthesis.</text>
</comment>
<dbReference type="GO" id="GO:0009252">
    <property type="term" value="P:peptidoglycan biosynthetic process"/>
    <property type="evidence" value="ECO:0007669"/>
    <property type="project" value="UniProtKB-UniPathway"/>
</dbReference>
<keyword evidence="2" id="KW-0961">Cell wall biogenesis/degradation</keyword>
<dbReference type="GO" id="GO:0005524">
    <property type="term" value="F:ATP binding"/>
    <property type="evidence" value="ECO:0007669"/>
    <property type="project" value="InterPro"/>
</dbReference>
<evidence type="ECO:0000259" key="4">
    <source>
        <dbReference type="Pfam" id="PF08245"/>
    </source>
</evidence>
<dbReference type="SUPFAM" id="SSF53623">
    <property type="entry name" value="MurD-like peptide ligases, catalytic domain"/>
    <property type="match status" value="1"/>
</dbReference>
<comment type="caution">
    <text evidence="5">The sequence shown here is derived from an EMBL/GenBank/DDBJ whole genome shotgun (WGS) entry which is preliminary data.</text>
</comment>
<dbReference type="PANTHER" id="PTHR23135:SF4">
    <property type="entry name" value="UDP-N-ACETYLMURAMOYL-L-ALANYL-D-GLUTAMATE--2,6-DIAMINOPIMELATE LIGASE MURE HOMOLOG, CHLOROPLASTIC"/>
    <property type="match status" value="1"/>
</dbReference>
<dbReference type="PANTHER" id="PTHR23135">
    <property type="entry name" value="MUR LIGASE FAMILY MEMBER"/>
    <property type="match status" value="1"/>
</dbReference>
<dbReference type="InterPro" id="IPR005761">
    <property type="entry name" value="UDP-N-AcMur-Glu-dNH2Pim_ligase"/>
</dbReference>
<comment type="similarity">
    <text evidence="1">Belongs to the MurCDEF family. MurE subfamily.</text>
</comment>
<keyword evidence="2" id="KW-0132">Cell division</keyword>
<dbReference type="UniPathway" id="UPA00219"/>
<organism evidence="5 6">
    <name type="scientific">Candidatus Taylorbacteria bacterium RIFCSPHIGHO2_02_49_25</name>
    <dbReference type="NCBI Taxonomy" id="1802305"/>
    <lineage>
        <taxon>Bacteria</taxon>
        <taxon>Candidatus Tayloriibacteriota</taxon>
    </lineage>
</organism>
<evidence type="ECO:0000256" key="1">
    <source>
        <dbReference type="ARBA" id="ARBA00005898"/>
    </source>
</evidence>
<evidence type="ECO:0000259" key="3">
    <source>
        <dbReference type="Pfam" id="PF02875"/>
    </source>
</evidence>
<dbReference type="InterPro" id="IPR036615">
    <property type="entry name" value="Mur_ligase_C_dom_sf"/>
</dbReference>
<evidence type="ECO:0000256" key="2">
    <source>
        <dbReference type="RuleBase" id="RU004135"/>
    </source>
</evidence>
<dbReference type="SUPFAM" id="SSF53244">
    <property type="entry name" value="MurD-like peptide ligases, peptide-binding domain"/>
    <property type="match status" value="1"/>
</dbReference>
<dbReference type="Gene3D" id="3.90.190.20">
    <property type="entry name" value="Mur ligase, C-terminal domain"/>
    <property type="match status" value="1"/>
</dbReference>
<dbReference type="GO" id="GO:0016881">
    <property type="term" value="F:acid-amino acid ligase activity"/>
    <property type="evidence" value="ECO:0007669"/>
    <property type="project" value="InterPro"/>
</dbReference>
<dbReference type="Gene3D" id="3.40.1190.10">
    <property type="entry name" value="Mur-like, catalytic domain"/>
    <property type="match status" value="1"/>
</dbReference>